<protein>
    <submittedName>
        <fullName evidence="1">Uncharacterized protein</fullName>
    </submittedName>
</protein>
<evidence type="ECO:0000313" key="1">
    <source>
        <dbReference type="EMBL" id="CAB4221534.1"/>
    </source>
</evidence>
<dbReference type="EMBL" id="LR797503">
    <property type="protein sequence ID" value="CAB4221534.1"/>
    <property type="molecule type" value="Genomic_DNA"/>
</dbReference>
<proteinExistence type="predicted"/>
<gene>
    <name evidence="1" type="ORF">UFOVP1636_353</name>
</gene>
<sequence length="94" mass="10983">MVLQKTKGSNNVYFKVELTLTTDIMAEFKHRLFTTVPDELGLGSHLIVLTDIEFWNKNYDELIDWCNLYNVSSMGMTVQCKSEEQVALFVLRWM</sequence>
<name>A0A6J5T3Y2_9CAUD</name>
<organism evidence="1">
    <name type="scientific">uncultured Caudovirales phage</name>
    <dbReference type="NCBI Taxonomy" id="2100421"/>
    <lineage>
        <taxon>Viruses</taxon>
        <taxon>Duplodnaviria</taxon>
        <taxon>Heunggongvirae</taxon>
        <taxon>Uroviricota</taxon>
        <taxon>Caudoviricetes</taxon>
        <taxon>Peduoviridae</taxon>
        <taxon>Maltschvirus</taxon>
        <taxon>Maltschvirus maltsch</taxon>
    </lineage>
</organism>
<reference evidence="1" key="1">
    <citation type="submission" date="2020-05" db="EMBL/GenBank/DDBJ databases">
        <authorList>
            <person name="Chiriac C."/>
            <person name="Salcher M."/>
            <person name="Ghai R."/>
            <person name="Kavagutti S V."/>
        </authorList>
    </citation>
    <scope>NUCLEOTIDE SEQUENCE</scope>
</reference>
<accession>A0A6J5T3Y2</accession>